<dbReference type="SUPFAM" id="SSF48371">
    <property type="entry name" value="ARM repeat"/>
    <property type="match status" value="1"/>
</dbReference>
<reference evidence="2" key="1">
    <citation type="journal article" date="2011" name="Genome Res.">
        <title>Phylogeny-wide analysis of social amoeba genomes highlights ancient origins for complex intercellular communication.</title>
        <authorList>
            <person name="Heidel A.J."/>
            <person name="Lawal H.M."/>
            <person name="Felder M."/>
            <person name="Schilde C."/>
            <person name="Helps N.R."/>
            <person name="Tunggal B."/>
            <person name="Rivero F."/>
            <person name="John U."/>
            <person name="Schleicher M."/>
            <person name="Eichinger L."/>
            <person name="Platzer M."/>
            <person name="Noegel A.A."/>
            <person name="Schaap P."/>
            <person name="Gloeckner G."/>
        </authorList>
    </citation>
    <scope>NUCLEOTIDE SEQUENCE [LARGE SCALE GENOMIC DNA]</scope>
    <source>
        <strain evidence="2">SH3</strain>
    </source>
</reference>
<name>F4PS12_CACFS</name>
<protein>
    <submittedName>
        <fullName evidence="1">Uncharacterized protein</fullName>
    </submittedName>
</protein>
<evidence type="ECO:0000313" key="2">
    <source>
        <dbReference type="Proteomes" id="UP000007797"/>
    </source>
</evidence>
<dbReference type="Gene3D" id="1.25.10.10">
    <property type="entry name" value="Leucine-rich Repeat Variant"/>
    <property type="match status" value="1"/>
</dbReference>
<dbReference type="AlphaFoldDB" id="F4PS12"/>
<accession>F4PS12</accession>
<keyword evidence="2" id="KW-1185">Reference proteome</keyword>
<gene>
    <name evidence="1" type="ORF">DFA_00471</name>
</gene>
<dbReference type="KEGG" id="dfa:DFA_00471"/>
<dbReference type="InterPro" id="IPR016024">
    <property type="entry name" value="ARM-type_fold"/>
</dbReference>
<sequence>MEQPDDEFIEIVVILDREDRQNQMKIDSNDNDDDDKIKEKSVELLHIFLHKLWLKGKVKILSQSIMDAVKTETENNLGCSSLTDTFRSHLFNIREFIAIYEDDDEEDYCGGSRRLFISKLLSILQTKYDVHEPGNLIELIIKCLPEIEMSSESITWNKLAKRIIDTLTKVLNRHRENRQAPNTNTRSILEYLIVLAEKVPVLCHIQSTISYLYYWLADVKDMELKEWTDQDNLDMDSNYIKFYYDEERNDKIIPHSWRIYNKYYDDDDKVSGILSYAMFEKFSKKFNILSVDFIYKHFNLLVNSQMWKERYAAMIGLTKSFKYSRDNLISQFPLILKLVLKLTVEDENIRVRWASLQCLIQLVIEFKVLVGIQYRDEIFQVIFTKLINDPNERIQGRC</sequence>
<dbReference type="GeneID" id="14873078"/>
<dbReference type="InterPro" id="IPR011989">
    <property type="entry name" value="ARM-like"/>
</dbReference>
<dbReference type="RefSeq" id="XP_004358460.1">
    <property type="nucleotide sequence ID" value="XM_004358403.1"/>
</dbReference>
<organism evidence="1 2">
    <name type="scientific">Cavenderia fasciculata</name>
    <name type="common">Slime mold</name>
    <name type="synonym">Dictyostelium fasciculatum</name>
    <dbReference type="NCBI Taxonomy" id="261658"/>
    <lineage>
        <taxon>Eukaryota</taxon>
        <taxon>Amoebozoa</taxon>
        <taxon>Evosea</taxon>
        <taxon>Eumycetozoa</taxon>
        <taxon>Dictyostelia</taxon>
        <taxon>Acytosteliales</taxon>
        <taxon>Cavenderiaceae</taxon>
        <taxon>Cavenderia</taxon>
    </lineage>
</organism>
<dbReference type="Proteomes" id="UP000007797">
    <property type="component" value="Unassembled WGS sequence"/>
</dbReference>
<dbReference type="EMBL" id="GL883010">
    <property type="protein sequence ID" value="EGG20610.1"/>
    <property type="molecule type" value="Genomic_DNA"/>
</dbReference>
<proteinExistence type="predicted"/>
<evidence type="ECO:0000313" key="1">
    <source>
        <dbReference type="EMBL" id="EGG20610.1"/>
    </source>
</evidence>
<dbReference type="OrthoDB" id="30818at2759"/>